<evidence type="ECO:0000313" key="6">
    <source>
        <dbReference type="Proteomes" id="UP000006672"/>
    </source>
</evidence>
<reference evidence="7" key="3">
    <citation type="submission" date="2022-04" db="UniProtKB">
        <authorList>
            <consortium name="WormBaseParasite"/>
        </authorList>
    </citation>
    <scope>IDENTIFICATION</scope>
</reference>
<keyword evidence="2" id="KW-0722">Serine protease inhibitor</keyword>
<accession>A0A4E9FQR1</accession>
<dbReference type="Proteomes" id="UP000006672">
    <property type="component" value="Unassembled WGS sequence"/>
</dbReference>
<dbReference type="WBParaSite" id="Bm11697.1">
    <property type="protein sequence ID" value="Bm11697.1"/>
    <property type="gene ID" value="WBGene00231958"/>
</dbReference>
<sequence>MEKIEHLKLTLLNENGSCSDTSIVNVDKLSQDINESMNCKKDIECDTNYEPICGTDGITYVNRCRLMKTRCFNKTLLAAYNGECCTNRCEQHWAPVCDNRNITHLNLCMFNVQNCIATRSVGESLHIVSYAACTNDACNMQCKPNIYQPVCASNGITYQSECELNNVICELNMQNNQWNWMRNIETKLELDYIGECCEETTGKCDENDNLSPICDSEGHTHNNVCDYERMACLSQRRFQTNLTIRYWDECCIDDCQREQTQMPLCDNTQTTHENWCKFRLAQCESHRRFKRTLQLAYIGECCMISNDDNCTDNNSICDTDGVTHRNLCTFRNKQCIIKRTEQKLINIAYYEIM</sequence>
<dbReference type="Gene3D" id="3.30.60.30">
    <property type="match status" value="5"/>
</dbReference>
<feature type="domain" description="Kazal-like" evidence="4">
    <location>
        <begin position="134"/>
        <end position="196"/>
    </location>
</feature>
<dbReference type="GeneID" id="66057633"/>
<feature type="domain" description="Kazal-like" evidence="4">
    <location>
        <begin position="33"/>
        <end position="84"/>
    </location>
</feature>
<keyword evidence="3" id="KW-1015">Disulfide bond</keyword>
<dbReference type="PANTHER" id="PTHR10913:SF45">
    <property type="entry name" value="FOLLISTATIN, ISOFORM A-RELATED"/>
    <property type="match status" value="1"/>
</dbReference>
<dbReference type="InterPro" id="IPR036058">
    <property type="entry name" value="Kazal_dom_sf"/>
</dbReference>
<feature type="domain" description="Kazal-like" evidence="4">
    <location>
        <begin position="197"/>
        <end position="250"/>
    </location>
</feature>
<dbReference type="OrthoDB" id="126772at2759"/>
<gene>
    <name evidence="5" type="primary">Bm11697</name>
    <name evidence="5" type="ORF">BM_BM11697</name>
</gene>
<dbReference type="PANTHER" id="PTHR10913">
    <property type="entry name" value="FOLLISTATIN-RELATED"/>
    <property type="match status" value="1"/>
</dbReference>
<evidence type="ECO:0000256" key="1">
    <source>
        <dbReference type="ARBA" id="ARBA00022690"/>
    </source>
</evidence>
<evidence type="ECO:0000256" key="2">
    <source>
        <dbReference type="ARBA" id="ARBA00022900"/>
    </source>
</evidence>
<evidence type="ECO:0000313" key="5">
    <source>
        <dbReference type="EMBL" id="VIO99067.1"/>
    </source>
</evidence>
<dbReference type="GO" id="GO:0030154">
    <property type="term" value="P:cell differentiation"/>
    <property type="evidence" value="ECO:0007669"/>
    <property type="project" value="TreeGrafter"/>
</dbReference>
<reference evidence="6" key="1">
    <citation type="journal article" date="2007" name="Science">
        <title>Draft genome of the filarial nematode parasite Brugia malayi.</title>
        <authorList>
            <person name="Ghedin E."/>
            <person name="Wang S."/>
            <person name="Spiro D."/>
            <person name="Caler E."/>
            <person name="Zhao Q."/>
            <person name="Crabtree J."/>
            <person name="Allen J.E."/>
            <person name="Delcher A.L."/>
            <person name="Guiliano D.B."/>
            <person name="Miranda-Saavedra D."/>
            <person name="Angiuoli S.V."/>
            <person name="Creasy T."/>
            <person name="Amedeo P."/>
            <person name="Haas B."/>
            <person name="El-Sayed N.M."/>
            <person name="Wortman J.R."/>
            <person name="Feldblyum T."/>
            <person name="Tallon L."/>
            <person name="Schatz M."/>
            <person name="Shumway M."/>
            <person name="Koo H."/>
            <person name="Salzberg S.L."/>
            <person name="Schobel S."/>
            <person name="Pertea M."/>
            <person name="Pop M."/>
            <person name="White O."/>
            <person name="Barton G.J."/>
            <person name="Carlow C.K."/>
            <person name="Crawford M.J."/>
            <person name="Daub J."/>
            <person name="Dimmic M.W."/>
            <person name="Estes C.F."/>
            <person name="Foster J.M."/>
            <person name="Ganatra M."/>
            <person name="Gregory W.F."/>
            <person name="Johnson N.M."/>
            <person name="Jin J."/>
            <person name="Komuniecki R."/>
            <person name="Korf I."/>
            <person name="Kumar S."/>
            <person name="Laney S."/>
            <person name="Li B.W."/>
            <person name="Li W."/>
            <person name="Lindblom T.H."/>
            <person name="Lustigman S."/>
            <person name="Ma D."/>
            <person name="Maina C.V."/>
            <person name="Martin D.M."/>
            <person name="McCarter J.P."/>
            <person name="McReynolds L."/>
            <person name="Mitreva M."/>
            <person name="Nutman T.B."/>
            <person name="Parkinson J."/>
            <person name="Peregrin-Alvarez J.M."/>
            <person name="Poole C."/>
            <person name="Ren Q."/>
            <person name="Saunders L."/>
            <person name="Sluder A.E."/>
            <person name="Smith K."/>
            <person name="Stanke M."/>
            <person name="Unnasch T.R."/>
            <person name="Ware J."/>
            <person name="Wei A.D."/>
            <person name="Weil G."/>
            <person name="Williams D.J."/>
            <person name="Zhang Y."/>
            <person name="Williams S.A."/>
            <person name="Fraser-Liggett C."/>
            <person name="Slatko B."/>
            <person name="Blaxter M.L."/>
            <person name="Scott A.L."/>
        </authorList>
    </citation>
    <scope>NUCLEOTIDE SEQUENCE</scope>
    <source>
        <strain evidence="6">FR3</strain>
    </source>
</reference>
<evidence type="ECO:0000259" key="4">
    <source>
        <dbReference type="PROSITE" id="PS51465"/>
    </source>
</evidence>
<organism evidence="5">
    <name type="scientific">Brugia malayi</name>
    <name type="common">Filarial nematode worm</name>
    <dbReference type="NCBI Taxonomy" id="6279"/>
    <lineage>
        <taxon>Eukaryota</taxon>
        <taxon>Metazoa</taxon>
        <taxon>Ecdysozoa</taxon>
        <taxon>Nematoda</taxon>
        <taxon>Chromadorea</taxon>
        <taxon>Rhabditida</taxon>
        <taxon>Spirurina</taxon>
        <taxon>Spiruromorpha</taxon>
        <taxon>Filarioidea</taxon>
        <taxon>Onchocercidae</taxon>
        <taxon>Brugia</taxon>
    </lineage>
</organism>
<dbReference type="GO" id="GO:0005576">
    <property type="term" value="C:extracellular region"/>
    <property type="evidence" value="ECO:0007669"/>
    <property type="project" value="TreeGrafter"/>
</dbReference>
<reference evidence="5" key="2">
    <citation type="submission" date="2019-04" db="EMBL/GenBank/DDBJ databases">
        <authorList>
            <person name="Howe K."/>
            <person name="Paulini M."/>
            <person name="Williams G."/>
        </authorList>
    </citation>
    <scope>NUCLEOTIDE SEQUENCE [LARGE SCALE GENOMIC DNA]</scope>
    <source>
        <strain evidence="5">FR3</strain>
    </source>
</reference>
<accession>A0A8L7YIB0</accession>
<evidence type="ECO:0000313" key="7">
    <source>
        <dbReference type="WBParaSite" id="Bm11697.1"/>
    </source>
</evidence>
<dbReference type="SUPFAM" id="SSF100895">
    <property type="entry name" value="Kazal-type serine protease inhibitors"/>
    <property type="match status" value="6"/>
</dbReference>
<name>A0A4E9FQR1_BRUMA</name>
<dbReference type="KEGG" id="bmy:BM_BM11697"/>
<evidence type="ECO:0000256" key="3">
    <source>
        <dbReference type="ARBA" id="ARBA00023157"/>
    </source>
</evidence>
<dbReference type="PROSITE" id="PS51465">
    <property type="entry name" value="KAZAL_2"/>
    <property type="match status" value="3"/>
</dbReference>
<dbReference type="CDD" id="cd00104">
    <property type="entry name" value="KAZAL_FS"/>
    <property type="match status" value="1"/>
</dbReference>
<keyword evidence="1" id="KW-0646">Protease inhibitor</keyword>
<dbReference type="InterPro" id="IPR050653">
    <property type="entry name" value="Prot_Inhib_GrowthFact_Antg"/>
</dbReference>
<dbReference type="RefSeq" id="XP_042938168.1">
    <property type="nucleotide sequence ID" value="XM_043082234.1"/>
</dbReference>
<proteinExistence type="predicted"/>
<dbReference type="AlphaFoldDB" id="A0A4E9FQR1"/>
<protein>
    <recommendedName>
        <fullName evidence="4">Kazal-like domain-containing protein</fullName>
    </recommendedName>
</protein>
<dbReference type="SMART" id="SM00280">
    <property type="entry name" value="KAZAL"/>
    <property type="match status" value="6"/>
</dbReference>
<keyword evidence="6" id="KW-1185">Reference proteome</keyword>
<dbReference type="InterPro" id="IPR002350">
    <property type="entry name" value="Kazal_dom"/>
</dbReference>
<dbReference type="EMBL" id="CAAKNF010000195">
    <property type="protein sequence ID" value="VIO99067.1"/>
    <property type="molecule type" value="Genomic_DNA"/>
</dbReference>
<dbReference type="Pfam" id="PF07648">
    <property type="entry name" value="Kazal_2"/>
    <property type="match status" value="5"/>
</dbReference>
<dbReference type="CTD" id="66057633"/>